<evidence type="ECO:0008006" key="4">
    <source>
        <dbReference type="Google" id="ProtNLM"/>
    </source>
</evidence>
<keyword evidence="3" id="KW-1185">Reference proteome</keyword>
<sequence length="283" mass="30582">MCSHGADHLSTCDTPARLLSLDAADTDIGDVLAMEASWEAEEAEGGEWEERPLLDTGDGAGTFFEPPVRVLIVRSVIAAWSLVLLVCCVLAQMVPFCEIKVGHFVHVCSVWQGVRQMDARGAVARDLENVSNLSPLRITFALTTVTSALAFVFAISFVCTRAYHDEQREVEAGQRTDVVAASTSTHSTDARGDASAEKEREAVDWCLGLATFIFLVCAVLCSMAATEQMRRVSESTMSHSSSEGAVVQHFFGRTQLCGAAFLGMLGCALLLLPRATALHILRR</sequence>
<accession>A0AAW0ESE6</accession>
<dbReference type="Proteomes" id="UP001430356">
    <property type="component" value="Unassembled WGS sequence"/>
</dbReference>
<evidence type="ECO:0000256" key="1">
    <source>
        <dbReference type="SAM" id="Phobius"/>
    </source>
</evidence>
<name>A0AAW0ESE6_9TRYP</name>
<keyword evidence="1" id="KW-0812">Transmembrane</keyword>
<keyword evidence="1" id="KW-1133">Transmembrane helix</keyword>
<protein>
    <recommendedName>
        <fullName evidence="4">Transmembrane protein</fullName>
    </recommendedName>
</protein>
<reference evidence="2 3" key="1">
    <citation type="journal article" date="2021" name="MBio">
        <title>A New Model Trypanosomatid, Novymonas esmeraldas: Genomic Perception of Its 'Candidatus Pandoraea novymonadis' Endosymbiont.</title>
        <authorList>
            <person name="Zakharova A."/>
            <person name="Saura A."/>
            <person name="Butenko A."/>
            <person name="Podesvova L."/>
            <person name="Warmusova S."/>
            <person name="Kostygov A.Y."/>
            <person name="Nenarokova A."/>
            <person name="Lukes J."/>
            <person name="Opperdoes F.R."/>
            <person name="Yurchenko V."/>
        </authorList>
    </citation>
    <scope>NUCLEOTIDE SEQUENCE [LARGE SCALE GENOMIC DNA]</scope>
    <source>
        <strain evidence="2 3">E262AT.01</strain>
    </source>
</reference>
<dbReference type="AlphaFoldDB" id="A0AAW0ESE6"/>
<comment type="caution">
    <text evidence="2">The sequence shown here is derived from an EMBL/GenBank/DDBJ whole genome shotgun (WGS) entry which is preliminary data.</text>
</comment>
<proteinExistence type="predicted"/>
<evidence type="ECO:0000313" key="3">
    <source>
        <dbReference type="Proteomes" id="UP001430356"/>
    </source>
</evidence>
<feature type="transmembrane region" description="Helical" evidence="1">
    <location>
        <begin position="205"/>
        <end position="225"/>
    </location>
</feature>
<feature type="transmembrane region" description="Helical" evidence="1">
    <location>
        <begin position="71"/>
        <end position="94"/>
    </location>
</feature>
<dbReference type="EMBL" id="JAECZO010000067">
    <property type="protein sequence ID" value="KAK7196061.1"/>
    <property type="molecule type" value="Genomic_DNA"/>
</dbReference>
<feature type="transmembrane region" description="Helical" evidence="1">
    <location>
        <begin position="138"/>
        <end position="159"/>
    </location>
</feature>
<feature type="transmembrane region" description="Helical" evidence="1">
    <location>
        <begin position="250"/>
        <end position="272"/>
    </location>
</feature>
<evidence type="ECO:0000313" key="2">
    <source>
        <dbReference type="EMBL" id="KAK7196061.1"/>
    </source>
</evidence>
<keyword evidence="1" id="KW-0472">Membrane</keyword>
<organism evidence="2 3">
    <name type="scientific">Novymonas esmeraldas</name>
    <dbReference type="NCBI Taxonomy" id="1808958"/>
    <lineage>
        <taxon>Eukaryota</taxon>
        <taxon>Discoba</taxon>
        <taxon>Euglenozoa</taxon>
        <taxon>Kinetoplastea</taxon>
        <taxon>Metakinetoplastina</taxon>
        <taxon>Trypanosomatida</taxon>
        <taxon>Trypanosomatidae</taxon>
        <taxon>Novymonas</taxon>
    </lineage>
</organism>
<gene>
    <name evidence="2" type="ORF">NESM_000540200</name>
</gene>